<dbReference type="FunFam" id="3.40.50.1820:FF:000107">
    <property type="entry name" value="Palmitoyl-protein thioesterase 1"/>
    <property type="match status" value="1"/>
</dbReference>
<dbReference type="Pfam" id="PF02089">
    <property type="entry name" value="Palm_thioest"/>
    <property type="match status" value="1"/>
</dbReference>
<keyword evidence="7" id="KW-0325">Glycoprotein</keyword>
<keyword evidence="6" id="KW-1015">Disulfide bond</keyword>
<dbReference type="EMBL" id="JANBTX010000397">
    <property type="protein sequence ID" value="KAJ2682570.1"/>
    <property type="molecule type" value="Genomic_DNA"/>
</dbReference>
<evidence type="ECO:0000256" key="4">
    <source>
        <dbReference type="ARBA" id="ARBA00022729"/>
    </source>
</evidence>
<evidence type="ECO:0000256" key="6">
    <source>
        <dbReference type="ARBA" id="ARBA00023157"/>
    </source>
</evidence>
<protein>
    <recommendedName>
        <fullName evidence="3">Palmitoyl-protein thioesterase 1</fullName>
        <ecNumber evidence="2">3.1.2.22</ecNumber>
    </recommendedName>
    <alternativeName>
        <fullName evidence="8">Palmitoyl-protein hydrolase 1</fullName>
    </alternativeName>
</protein>
<sequence length="281" mass="31446">VWHGMGDTCCDNTTMGVIIGIIRDELPGVFVHSVQLGSSEGADRNAGFFGNVNNQIDSVCESLSAIEELQDGVNLMGFSQGGLFLRALVQRCPAIRAKVLVTFGSPHGGVARVPECNSSDDTLCQWMRQLASKGVYSWYIRDHVIQAQYFKDPERIDQYLQYNIFLPDINGDLEERNESYRERILALDKMVLYKFSEDKMIHPAMSPWFGFVDVDGNDIPVQNSAMYKDDWLGLRGLDEAGKLSMLSLDGPHMHIGEDVIRDIVAEHFGASEKAVPFYVQD</sequence>
<reference evidence="9" key="1">
    <citation type="submission" date="2022-07" db="EMBL/GenBank/DDBJ databases">
        <title>Phylogenomic reconstructions and comparative analyses of Kickxellomycotina fungi.</title>
        <authorList>
            <person name="Reynolds N.K."/>
            <person name="Stajich J.E."/>
            <person name="Barry K."/>
            <person name="Grigoriev I.V."/>
            <person name="Crous P."/>
            <person name="Smith M.E."/>
        </authorList>
    </citation>
    <scope>NUCLEOTIDE SEQUENCE</scope>
    <source>
        <strain evidence="9">CBS 109367</strain>
    </source>
</reference>
<dbReference type="Proteomes" id="UP001151516">
    <property type="component" value="Unassembled WGS sequence"/>
</dbReference>
<keyword evidence="5" id="KW-0378">Hydrolase</keyword>
<evidence type="ECO:0000256" key="7">
    <source>
        <dbReference type="ARBA" id="ARBA00023180"/>
    </source>
</evidence>
<comment type="similarity">
    <text evidence="1">Belongs to the palmitoyl-protein thioesterase family.</text>
</comment>
<dbReference type="EC" id="3.1.2.22" evidence="2"/>
<accession>A0A9W8GGM8</accession>
<dbReference type="PANTHER" id="PTHR11247:SF8">
    <property type="entry name" value="PALMITOYL-PROTEIN THIOESTERASE 1"/>
    <property type="match status" value="1"/>
</dbReference>
<gene>
    <name evidence="9" type="ORF">IWW39_005944</name>
</gene>
<dbReference type="PANTHER" id="PTHR11247">
    <property type="entry name" value="PALMITOYL-PROTEIN THIOESTERASE/DOLICHYLDIPHOSPHATASE 1"/>
    <property type="match status" value="1"/>
</dbReference>
<dbReference type="SUPFAM" id="SSF53474">
    <property type="entry name" value="alpha/beta-Hydrolases"/>
    <property type="match status" value="1"/>
</dbReference>
<keyword evidence="4" id="KW-0732">Signal</keyword>
<organism evidence="9 10">
    <name type="scientific">Coemansia spiralis</name>
    <dbReference type="NCBI Taxonomy" id="417178"/>
    <lineage>
        <taxon>Eukaryota</taxon>
        <taxon>Fungi</taxon>
        <taxon>Fungi incertae sedis</taxon>
        <taxon>Zoopagomycota</taxon>
        <taxon>Kickxellomycotina</taxon>
        <taxon>Kickxellomycetes</taxon>
        <taxon>Kickxellales</taxon>
        <taxon>Kickxellaceae</taxon>
        <taxon>Coemansia</taxon>
    </lineage>
</organism>
<keyword evidence="10" id="KW-1185">Reference proteome</keyword>
<dbReference type="Gene3D" id="3.40.50.1820">
    <property type="entry name" value="alpha/beta hydrolase"/>
    <property type="match status" value="1"/>
</dbReference>
<dbReference type="InterPro" id="IPR002472">
    <property type="entry name" value="Palm_thioest"/>
</dbReference>
<evidence type="ECO:0000256" key="1">
    <source>
        <dbReference type="ARBA" id="ARBA00010758"/>
    </source>
</evidence>
<evidence type="ECO:0000256" key="2">
    <source>
        <dbReference type="ARBA" id="ARBA00012423"/>
    </source>
</evidence>
<comment type="caution">
    <text evidence="9">The sequence shown here is derived from an EMBL/GenBank/DDBJ whole genome shotgun (WGS) entry which is preliminary data.</text>
</comment>
<dbReference type="GO" id="GO:0008474">
    <property type="term" value="F:palmitoyl-(protein) hydrolase activity"/>
    <property type="evidence" value="ECO:0007669"/>
    <property type="project" value="UniProtKB-EC"/>
</dbReference>
<dbReference type="OrthoDB" id="10263094at2759"/>
<evidence type="ECO:0000313" key="10">
    <source>
        <dbReference type="Proteomes" id="UP001151516"/>
    </source>
</evidence>
<name>A0A9W8GGM8_9FUNG</name>
<dbReference type="PRINTS" id="PR00414">
    <property type="entry name" value="PPTHIESTRASE"/>
</dbReference>
<dbReference type="AlphaFoldDB" id="A0A9W8GGM8"/>
<evidence type="ECO:0000256" key="8">
    <source>
        <dbReference type="ARBA" id="ARBA00031934"/>
    </source>
</evidence>
<dbReference type="InterPro" id="IPR029058">
    <property type="entry name" value="AB_hydrolase_fold"/>
</dbReference>
<feature type="non-terminal residue" evidence="9">
    <location>
        <position position="1"/>
    </location>
</feature>
<evidence type="ECO:0000256" key="3">
    <source>
        <dbReference type="ARBA" id="ARBA00014212"/>
    </source>
</evidence>
<evidence type="ECO:0000313" key="9">
    <source>
        <dbReference type="EMBL" id="KAJ2682570.1"/>
    </source>
</evidence>
<proteinExistence type="inferred from homology"/>
<evidence type="ECO:0000256" key="5">
    <source>
        <dbReference type="ARBA" id="ARBA00022801"/>
    </source>
</evidence>